<dbReference type="PANTHER" id="PTHR33348:SF7">
    <property type="entry name" value="PRECURSOR OF CEP11-RELATED"/>
    <property type="match status" value="1"/>
</dbReference>
<evidence type="ECO:0000256" key="8">
    <source>
        <dbReference type="SAM" id="MobiDB-lite"/>
    </source>
</evidence>
<dbReference type="GO" id="GO:2000280">
    <property type="term" value="P:regulation of root development"/>
    <property type="evidence" value="ECO:0007669"/>
    <property type="project" value="TreeGrafter"/>
</dbReference>
<keyword evidence="5" id="KW-0372">Hormone</keyword>
<evidence type="ECO:0000313" key="10">
    <source>
        <dbReference type="EMBL" id="KAK4584559.1"/>
    </source>
</evidence>
<proteinExistence type="inferred from homology"/>
<dbReference type="PANTHER" id="PTHR33348">
    <property type="entry name" value="PRECURSOR OF CEP5"/>
    <property type="match status" value="1"/>
</dbReference>
<dbReference type="GO" id="GO:0006995">
    <property type="term" value="P:cellular response to nitrogen starvation"/>
    <property type="evidence" value="ECO:0007669"/>
    <property type="project" value="UniProtKB-ARBA"/>
</dbReference>
<dbReference type="GO" id="GO:0048364">
    <property type="term" value="P:root development"/>
    <property type="evidence" value="ECO:0007669"/>
    <property type="project" value="InterPro"/>
</dbReference>
<organism evidence="10 11">
    <name type="scientific">Quercus rubra</name>
    <name type="common">Northern red oak</name>
    <name type="synonym">Quercus borealis</name>
    <dbReference type="NCBI Taxonomy" id="3512"/>
    <lineage>
        <taxon>Eukaryota</taxon>
        <taxon>Viridiplantae</taxon>
        <taxon>Streptophyta</taxon>
        <taxon>Embryophyta</taxon>
        <taxon>Tracheophyta</taxon>
        <taxon>Spermatophyta</taxon>
        <taxon>Magnoliopsida</taxon>
        <taxon>eudicotyledons</taxon>
        <taxon>Gunneridae</taxon>
        <taxon>Pentapetalae</taxon>
        <taxon>rosids</taxon>
        <taxon>fabids</taxon>
        <taxon>Fagales</taxon>
        <taxon>Fagaceae</taxon>
        <taxon>Quercus</taxon>
    </lineage>
</organism>
<reference evidence="10 11" key="1">
    <citation type="journal article" date="2023" name="G3 (Bethesda)">
        <title>A haplotype-resolved chromosome-scale genome for Quercus rubra L. provides insights into the genetics of adaptive traits for red oak species.</title>
        <authorList>
            <person name="Kapoor B."/>
            <person name="Jenkins J."/>
            <person name="Schmutz J."/>
            <person name="Zhebentyayeva T."/>
            <person name="Kuelheim C."/>
            <person name="Coggeshall M."/>
            <person name="Heim C."/>
            <person name="Lasky J.R."/>
            <person name="Leites L."/>
            <person name="Islam-Faridi N."/>
            <person name="Romero-Severson J."/>
            <person name="DeLeo V.L."/>
            <person name="Lucas S.M."/>
            <person name="Lazic D."/>
            <person name="Gailing O."/>
            <person name="Carlson J."/>
            <person name="Staton M."/>
        </authorList>
    </citation>
    <scope>NUCLEOTIDE SEQUENCE [LARGE SCALE GENOMIC DNA]</scope>
    <source>
        <strain evidence="10">Pseudo-F2</strain>
    </source>
</reference>
<dbReference type="GO" id="GO:1902025">
    <property type="term" value="P:nitrate import"/>
    <property type="evidence" value="ECO:0007669"/>
    <property type="project" value="TreeGrafter"/>
</dbReference>
<evidence type="ECO:0000256" key="2">
    <source>
        <dbReference type="ARBA" id="ARBA00008963"/>
    </source>
</evidence>
<dbReference type="AlphaFoldDB" id="A0AAN7IP54"/>
<evidence type="ECO:0000256" key="5">
    <source>
        <dbReference type="ARBA" id="ARBA00022702"/>
    </source>
</evidence>
<evidence type="ECO:0000256" key="7">
    <source>
        <dbReference type="ARBA" id="ARBA00023278"/>
    </source>
</evidence>
<feature type="chain" id="PRO_5042985623" evidence="9">
    <location>
        <begin position="28"/>
        <end position="90"/>
    </location>
</feature>
<evidence type="ECO:0000256" key="4">
    <source>
        <dbReference type="ARBA" id="ARBA00022525"/>
    </source>
</evidence>
<gene>
    <name evidence="10" type="ORF">RGQ29_022324</name>
</gene>
<evidence type="ECO:0000256" key="3">
    <source>
        <dbReference type="ARBA" id="ARBA00022523"/>
    </source>
</evidence>
<dbReference type="Proteomes" id="UP001324115">
    <property type="component" value="Unassembled WGS sequence"/>
</dbReference>
<keyword evidence="11" id="KW-1185">Reference proteome</keyword>
<evidence type="ECO:0000256" key="9">
    <source>
        <dbReference type="SAM" id="SignalP"/>
    </source>
</evidence>
<feature type="compositionally biased region" description="Basic and acidic residues" evidence="8">
    <location>
        <begin position="52"/>
        <end position="77"/>
    </location>
</feature>
<keyword evidence="4" id="KW-0964">Secreted</keyword>
<keyword evidence="3" id="KW-0052">Apoplast</keyword>
<feature type="region of interest" description="Disordered" evidence="8">
    <location>
        <begin position="51"/>
        <end position="90"/>
    </location>
</feature>
<dbReference type="EMBL" id="JAXUIC010000006">
    <property type="protein sequence ID" value="KAK4584559.1"/>
    <property type="molecule type" value="Genomic_DNA"/>
</dbReference>
<keyword evidence="7" id="KW-0379">Hydroxylation</keyword>
<evidence type="ECO:0000313" key="11">
    <source>
        <dbReference type="Proteomes" id="UP001324115"/>
    </source>
</evidence>
<dbReference type="GO" id="GO:0005179">
    <property type="term" value="F:hormone activity"/>
    <property type="evidence" value="ECO:0007669"/>
    <property type="project" value="UniProtKB-KW"/>
</dbReference>
<sequence length="90" mass="9815">MANTKLNVVCAFLLVLVLYHGILDVEGRHLKPDQAACNKCSMHVNTLTAAKVGDHDHTNQSEQTSKMEHVDDFRPTEPGHSPGVGHSINS</sequence>
<comment type="caution">
    <text evidence="10">The sequence shown here is derived from an EMBL/GenBank/DDBJ whole genome shotgun (WGS) entry which is preliminary data.</text>
</comment>
<name>A0AAN7IP54_QUERU</name>
<evidence type="ECO:0000256" key="1">
    <source>
        <dbReference type="ARBA" id="ARBA00004271"/>
    </source>
</evidence>
<feature type="signal peptide" evidence="9">
    <location>
        <begin position="1"/>
        <end position="27"/>
    </location>
</feature>
<comment type="subcellular location">
    <subcellularLocation>
        <location evidence="1">Secreted</location>
        <location evidence="1">Extracellular space</location>
        <location evidence="1">Apoplast</location>
    </subcellularLocation>
</comment>
<dbReference type="GO" id="GO:1901371">
    <property type="term" value="P:regulation of leaf morphogenesis"/>
    <property type="evidence" value="ECO:0007669"/>
    <property type="project" value="TreeGrafter"/>
</dbReference>
<accession>A0AAN7IP54</accession>
<dbReference type="GO" id="GO:0048046">
    <property type="term" value="C:apoplast"/>
    <property type="evidence" value="ECO:0007669"/>
    <property type="project" value="UniProtKB-SubCell"/>
</dbReference>
<comment type="similarity">
    <text evidence="2">Belongs to the C-terminally encoded plant signaling peptide (CEP) family.</text>
</comment>
<keyword evidence="6 9" id="KW-0732">Signal</keyword>
<dbReference type="InterPro" id="IPR033250">
    <property type="entry name" value="CEP"/>
</dbReference>
<evidence type="ECO:0000256" key="6">
    <source>
        <dbReference type="ARBA" id="ARBA00022729"/>
    </source>
</evidence>
<protein>
    <submittedName>
        <fullName evidence="10">Uncharacterized protein</fullName>
    </submittedName>
</protein>